<evidence type="ECO:0000256" key="3">
    <source>
        <dbReference type="ARBA" id="ARBA00022750"/>
    </source>
</evidence>
<evidence type="ECO:0000256" key="4">
    <source>
        <dbReference type="ARBA" id="ARBA00022801"/>
    </source>
</evidence>
<dbReference type="OrthoDB" id="3828930at2"/>
<reference evidence="5" key="1">
    <citation type="journal article" date="2019" name="Emerg. Microbes Infect.">
        <title>Comprehensive subspecies identification of 175 nontuberculous mycobacteria species based on 7547 genomic profiles.</title>
        <authorList>
            <person name="Matsumoto Y."/>
            <person name="Kinjo T."/>
            <person name="Motooka D."/>
            <person name="Nabeya D."/>
            <person name="Jung N."/>
            <person name="Uechi K."/>
            <person name="Horii T."/>
            <person name="Iida T."/>
            <person name="Fujita J."/>
            <person name="Nakamura S."/>
        </authorList>
    </citation>
    <scope>NUCLEOTIDE SEQUENCE [LARGE SCALE GENOMIC DNA]</scope>
    <source>
        <strain evidence="5">JCM 13671</strain>
    </source>
</reference>
<dbReference type="GO" id="GO:0016485">
    <property type="term" value="P:protein processing"/>
    <property type="evidence" value="ECO:0007669"/>
    <property type="project" value="TreeGrafter"/>
</dbReference>
<dbReference type="GO" id="GO:0008047">
    <property type="term" value="F:enzyme activator activity"/>
    <property type="evidence" value="ECO:0007669"/>
    <property type="project" value="InterPro"/>
</dbReference>
<dbReference type="PRINTS" id="PR00446">
    <property type="entry name" value="HYDRGNUPTAKE"/>
</dbReference>
<dbReference type="InterPro" id="IPR023430">
    <property type="entry name" value="Pept_HybD-like_dom_sf"/>
</dbReference>
<reference evidence="5" key="2">
    <citation type="submission" date="2020-02" db="EMBL/GenBank/DDBJ databases">
        <authorList>
            <person name="Matsumoto Y."/>
            <person name="Motooka D."/>
            <person name="Nakamura S."/>
        </authorList>
    </citation>
    <scope>NUCLEOTIDE SEQUENCE</scope>
    <source>
        <strain evidence="5">JCM 13671</strain>
    </source>
</reference>
<protein>
    <submittedName>
        <fullName evidence="5">Peptidase M52</fullName>
    </submittedName>
</protein>
<dbReference type="Pfam" id="PF01750">
    <property type="entry name" value="HycI"/>
    <property type="match status" value="1"/>
</dbReference>
<dbReference type="SUPFAM" id="SSF53163">
    <property type="entry name" value="HybD-like"/>
    <property type="match status" value="1"/>
</dbReference>
<evidence type="ECO:0000313" key="5">
    <source>
        <dbReference type="EMBL" id="BBZ34523.1"/>
    </source>
</evidence>
<dbReference type="PANTHER" id="PTHR30302">
    <property type="entry name" value="HYDROGENASE 1 MATURATION PROTEASE"/>
    <property type="match status" value="1"/>
</dbReference>
<dbReference type="EMBL" id="AP022612">
    <property type="protein sequence ID" value="BBZ34523.1"/>
    <property type="molecule type" value="Genomic_DNA"/>
</dbReference>
<keyword evidence="2" id="KW-0645">Protease</keyword>
<gene>
    <name evidence="5" type="ORF">MCNF_31280</name>
</gene>
<evidence type="ECO:0000313" key="6">
    <source>
        <dbReference type="Proteomes" id="UP000466931"/>
    </source>
</evidence>
<proteinExistence type="inferred from homology"/>
<dbReference type="InterPro" id="IPR000671">
    <property type="entry name" value="Peptidase_A31"/>
</dbReference>
<name>A0A7I7Y015_9MYCO</name>
<organism evidence="5 6">
    <name type="scientific">Mycolicibacterium confluentis</name>
    <dbReference type="NCBI Taxonomy" id="28047"/>
    <lineage>
        <taxon>Bacteria</taxon>
        <taxon>Bacillati</taxon>
        <taxon>Actinomycetota</taxon>
        <taxon>Actinomycetes</taxon>
        <taxon>Mycobacteriales</taxon>
        <taxon>Mycobacteriaceae</taxon>
        <taxon>Mycolicibacterium</taxon>
    </lineage>
</organism>
<keyword evidence="6" id="KW-1185">Reference proteome</keyword>
<comment type="similarity">
    <text evidence="1">Belongs to the peptidase A31 family.</text>
</comment>
<keyword evidence="4" id="KW-0378">Hydrolase</keyword>
<dbReference type="GO" id="GO:0004190">
    <property type="term" value="F:aspartic-type endopeptidase activity"/>
    <property type="evidence" value="ECO:0007669"/>
    <property type="project" value="UniProtKB-KW"/>
</dbReference>
<dbReference type="AlphaFoldDB" id="A0A7I7Y015"/>
<dbReference type="PANTHER" id="PTHR30302:SF1">
    <property type="entry name" value="HYDROGENASE 2 MATURATION PROTEASE"/>
    <property type="match status" value="1"/>
</dbReference>
<sequence>MAARILIAGIGNIFLGDDGFGSEVVRNLRYGADTGVRVVDYGIGGMHLAYDLLDDWDALILVDAVPDRGAPGRVEVFEADLESDSGAVGLDAHGMDPATVFASLRALGGSPPRTVVVGAQVHDVDEGIGLSASVRAAVPAAVRAVEDTVALLRAGDDALSESAN</sequence>
<keyword evidence="3" id="KW-0064">Aspartyl protease</keyword>
<dbReference type="Gene3D" id="3.40.50.1450">
    <property type="entry name" value="HybD-like"/>
    <property type="match status" value="1"/>
</dbReference>
<dbReference type="Proteomes" id="UP000466931">
    <property type="component" value="Chromosome"/>
</dbReference>
<accession>A0A7I7Y015</accession>
<evidence type="ECO:0000256" key="1">
    <source>
        <dbReference type="ARBA" id="ARBA00006814"/>
    </source>
</evidence>
<dbReference type="RefSeq" id="WP_085148050.1">
    <property type="nucleotide sequence ID" value="NZ_AP022612.1"/>
</dbReference>
<dbReference type="NCBIfam" id="TIGR00072">
    <property type="entry name" value="hydrog_prot"/>
    <property type="match status" value="1"/>
</dbReference>
<evidence type="ECO:0000256" key="2">
    <source>
        <dbReference type="ARBA" id="ARBA00022670"/>
    </source>
</evidence>